<sequence length="237" mass="26933">MAFDLVRDTGVGTWQPSNIKRPARVAKQRNERQPVGGRLKRVFDVSASVFLIISLFPLLLGLIIMLRLTDRGPLFYGHERIGHNGRKFQCLKFRSMAVNGDAILAAYLRDNPDQRKIWEEERKLDDDPRVTPMGAILRKLSLDELPQIINVLRGDMSLVGPRPVTLGELDKYSSSRSHYLMTRPGITGLWQISGRSDTSFQQRVCMDRLYVSNWTMLTDLKILIMTLPAVILAKGAR</sequence>
<evidence type="ECO:0000256" key="4">
    <source>
        <dbReference type="ARBA" id="ARBA00022679"/>
    </source>
</evidence>
<dbReference type="GO" id="GO:0000271">
    <property type="term" value="P:polysaccharide biosynthetic process"/>
    <property type="evidence" value="ECO:0007669"/>
    <property type="project" value="UniProtKB-KW"/>
</dbReference>
<dbReference type="Pfam" id="PF02397">
    <property type="entry name" value="Bac_transf"/>
    <property type="match status" value="1"/>
</dbReference>
<dbReference type="EMBL" id="CYUE01000025">
    <property type="protein sequence ID" value="CUK27611.1"/>
    <property type="molecule type" value="Genomic_DNA"/>
</dbReference>
<dbReference type="AlphaFoldDB" id="A0A0P1IVY0"/>
<keyword evidence="4 11" id="KW-0808">Transferase</keyword>
<keyword evidence="7 9" id="KW-0472">Membrane</keyword>
<keyword evidence="3" id="KW-1003">Cell membrane</keyword>
<dbReference type="InterPro" id="IPR003362">
    <property type="entry name" value="Bact_transf"/>
</dbReference>
<evidence type="ECO:0000313" key="12">
    <source>
        <dbReference type="Proteomes" id="UP000051184"/>
    </source>
</evidence>
<dbReference type="OrthoDB" id="9808602at2"/>
<evidence type="ECO:0000256" key="6">
    <source>
        <dbReference type="ARBA" id="ARBA00022989"/>
    </source>
</evidence>
<evidence type="ECO:0000256" key="5">
    <source>
        <dbReference type="ARBA" id="ARBA00022692"/>
    </source>
</evidence>
<reference evidence="12" key="1">
    <citation type="submission" date="2015-09" db="EMBL/GenBank/DDBJ databases">
        <authorList>
            <person name="Rodrigo-Torres Lidia"/>
            <person name="Arahal R.David."/>
        </authorList>
    </citation>
    <scope>NUCLEOTIDE SEQUENCE [LARGE SCALE GENOMIC DNA]</scope>
    <source>
        <strain evidence="12">CECT 5114</strain>
    </source>
</reference>
<dbReference type="GO" id="GO:0016780">
    <property type="term" value="F:phosphotransferase activity, for other substituted phosphate groups"/>
    <property type="evidence" value="ECO:0007669"/>
    <property type="project" value="TreeGrafter"/>
</dbReference>
<evidence type="ECO:0000256" key="7">
    <source>
        <dbReference type="ARBA" id="ARBA00023136"/>
    </source>
</evidence>
<dbReference type="EC" id="2.-.-.-" evidence="11"/>
<keyword evidence="6 9" id="KW-1133">Transmembrane helix</keyword>
<protein>
    <submittedName>
        <fullName evidence="11">Putative sugar transferase EpsL</fullName>
        <ecNumber evidence="11">2.-.-.-</ecNumber>
    </submittedName>
</protein>
<name>A0A0P1IVY0_9RHOB</name>
<comment type="similarity">
    <text evidence="2">Belongs to the bacterial sugar transferase family.</text>
</comment>
<evidence type="ECO:0000256" key="2">
    <source>
        <dbReference type="ARBA" id="ARBA00006464"/>
    </source>
</evidence>
<organism evidence="11 12">
    <name type="scientific">Cognatishimia activa</name>
    <dbReference type="NCBI Taxonomy" id="1715691"/>
    <lineage>
        <taxon>Bacteria</taxon>
        <taxon>Pseudomonadati</taxon>
        <taxon>Pseudomonadota</taxon>
        <taxon>Alphaproteobacteria</taxon>
        <taxon>Rhodobacterales</taxon>
        <taxon>Paracoccaceae</taxon>
        <taxon>Cognatishimia</taxon>
    </lineage>
</organism>
<keyword evidence="5 9" id="KW-0812">Transmembrane</keyword>
<keyword evidence="8" id="KW-0270">Exopolysaccharide synthesis</keyword>
<accession>A0A0P1IVY0</accession>
<feature type="transmembrane region" description="Helical" evidence="9">
    <location>
        <begin position="45"/>
        <end position="66"/>
    </location>
</feature>
<evidence type="ECO:0000256" key="1">
    <source>
        <dbReference type="ARBA" id="ARBA00004236"/>
    </source>
</evidence>
<comment type="subcellular location">
    <subcellularLocation>
        <location evidence="1">Cell membrane</location>
    </subcellularLocation>
</comment>
<dbReference type="GO" id="GO:0005886">
    <property type="term" value="C:plasma membrane"/>
    <property type="evidence" value="ECO:0007669"/>
    <property type="project" value="UniProtKB-SubCell"/>
</dbReference>
<evidence type="ECO:0000259" key="10">
    <source>
        <dbReference type="Pfam" id="PF02397"/>
    </source>
</evidence>
<proteinExistence type="inferred from homology"/>
<dbReference type="STRING" id="1715691.TA5113_02578"/>
<keyword evidence="12" id="KW-1185">Reference proteome</keyword>
<evidence type="ECO:0000256" key="9">
    <source>
        <dbReference type="SAM" id="Phobius"/>
    </source>
</evidence>
<dbReference type="PANTHER" id="PTHR30576">
    <property type="entry name" value="COLANIC BIOSYNTHESIS UDP-GLUCOSE LIPID CARRIER TRANSFERASE"/>
    <property type="match status" value="1"/>
</dbReference>
<gene>
    <name evidence="11" type="primary">epsL_4</name>
    <name evidence="11" type="ORF">TA5114_03439</name>
</gene>
<dbReference type="PANTHER" id="PTHR30576:SF4">
    <property type="entry name" value="UNDECAPRENYL-PHOSPHATE GALACTOSE PHOSPHOTRANSFERASE"/>
    <property type="match status" value="1"/>
</dbReference>
<evidence type="ECO:0000256" key="8">
    <source>
        <dbReference type="ARBA" id="ARBA00023169"/>
    </source>
</evidence>
<feature type="domain" description="Bacterial sugar transferase" evidence="10">
    <location>
        <begin position="40"/>
        <end position="231"/>
    </location>
</feature>
<dbReference type="RefSeq" id="WP_082625979.1">
    <property type="nucleotide sequence ID" value="NZ_CYTO01000024.1"/>
</dbReference>
<evidence type="ECO:0000313" key="11">
    <source>
        <dbReference type="EMBL" id="CUK27611.1"/>
    </source>
</evidence>
<dbReference type="Proteomes" id="UP000051184">
    <property type="component" value="Unassembled WGS sequence"/>
</dbReference>
<evidence type="ECO:0000256" key="3">
    <source>
        <dbReference type="ARBA" id="ARBA00022475"/>
    </source>
</evidence>